<dbReference type="HOGENOM" id="CLU_1243033_0_0_2"/>
<keyword evidence="1" id="KW-0472">Membrane</keyword>
<keyword evidence="3" id="KW-1185">Reference proteome</keyword>
<dbReference type="InterPro" id="IPR026476">
    <property type="entry name" value="Sarcinarray_fam"/>
</dbReference>
<accession>D5E7J3</accession>
<evidence type="ECO:0000313" key="2">
    <source>
        <dbReference type="EMBL" id="ADE37131.1"/>
    </source>
</evidence>
<dbReference type="GeneID" id="8983813"/>
<keyword evidence="1" id="KW-0812">Transmembrane</keyword>
<reference evidence="2 3" key="1">
    <citation type="submission" date="2010-03" db="EMBL/GenBank/DDBJ databases">
        <title>The complete genome of Methanohalophilus mahii DSM 5219.</title>
        <authorList>
            <consortium name="US DOE Joint Genome Institute (JGI-PGF)"/>
            <person name="Lucas S."/>
            <person name="Copeland A."/>
            <person name="Lapidus A."/>
            <person name="Glavina del Rio T."/>
            <person name="Dalin E."/>
            <person name="Tice H."/>
            <person name="Bruce D."/>
            <person name="Goodwin L."/>
            <person name="Pitluck S."/>
            <person name="Kyrpides N."/>
            <person name="Mavromatis K."/>
            <person name="Ivanova N."/>
            <person name="Lykidis A."/>
            <person name="Saunders E."/>
            <person name="Brettin T."/>
            <person name="Detter J.C."/>
            <person name="Han C."/>
            <person name="Land M."/>
            <person name="Hauser L."/>
            <person name="Markowitz V."/>
            <person name="Cheng J.-F."/>
            <person name="Hugenholtz P."/>
            <person name="Woyke T."/>
            <person name="Wu D."/>
            <person name="Spring S."/>
            <person name="Schneider S."/>
            <person name="Schroeder M."/>
            <person name="Klenk H.-P."/>
            <person name="Eisen J.A."/>
        </authorList>
    </citation>
    <scope>NUCLEOTIDE SEQUENCE [LARGE SCALE GENOMIC DNA]</scope>
    <source>
        <strain evidence="3">ATCC 35705 / DSM 5219 / SLP</strain>
    </source>
</reference>
<evidence type="ECO:0000313" key="3">
    <source>
        <dbReference type="Proteomes" id="UP000001059"/>
    </source>
</evidence>
<evidence type="ECO:0008006" key="4">
    <source>
        <dbReference type="Google" id="ProtNLM"/>
    </source>
</evidence>
<gene>
    <name evidence="2" type="ordered locus">Mmah_1635</name>
</gene>
<dbReference type="AlphaFoldDB" id="D5E7J3"/>
<dbReference type="RefSeq" id="WP_013038073.1">
    <property type="nucleotide sequence ID" value="NC_014002.1"/>
</dbReference>
<sequence precursor="true">MSDKILPWNRNTDRYVFRLFCVFFIFTASFSTGVLANDSYAVTEVYCNGELYPEYFTPSPVLHANESFSLAVEMTVQQASVVDVNLNQHILDSGASLEIQTGPCGFNSTHSREFAPNETFTYRWIIREAENTTSAPVPVEFRYSINQVNSPELTIEHSSIVVTPYITDECVEDEIWDDNYPLSLNSYIPRSESSSGFTFVGLVSPLFVFAIVGLLLLYRKNE</sequence>
<dbReference type="EMBL" id="CP001994">
    <property type="protein sequence ID" value="ADE37131.1"/>
    <property type="molecule type" value="Genomic_DNA"/>
</dbReference>
<dbReference type="OrthoDB" id="121767at2157"/>
<evidence type="ECO:0000256" key="1">
    <source>
        <dbReference type="SAM" id="Phobius"/>
    </source>
</evidence>
<dbReference type="KEGG" id="mmh:Mmah_1635"/>
<organism evidence="2 3">
    <name type="scientific">Methanohalophilus mahii (strain ATCC 35705 / DSM 5219 / SLP)</name>
    <dbReference type="NCBI Taxonomy" id="547558"/>
    <lineage>
        <taxon>Archaea</taxon>
        <taxon>Methanobacteriati</taxon>
        <taxon>Methanobacteriota</taxon>
        <taxon>Stenosarchaea group</taxon>
        <taxon>Methanomicrobia</taxon>
        <taxon>Methanosarcinales</taxon>
        <taxon>Methanosarcinaceae</taxon>
        <taxon>Methanohalophilus</taxon>
    </lineage>
</organism>
<protein>
    <recommendedName>
        <fullName evidence="4">Sarcinarray family protein</fullName>
    </recommendedName>
</protein>
<dbReference type="Proteomes" id="UP000001059">
    <property type="component" value="Chromosome"/>
</dbReference>
<proteinExistence type="predicted"/>
<feature type="transmembrane region" description="Helical" evidence="1">
    <location>
        <begin position="196"/>
        <end position="218"/>
    </location>
</feature>
<dbReference type="STRING" id="547558.Mmah_1635"/>
<keyword evidence="1" id="KW-1133">Transmembrane helix</keyword>
<name>D5E7J3_METMS</name>
<dbReference type="NCBIfam" id="TIGR04209">
    <property type="entry name" value="sarcinarray"/>
    <property type="match status" value="1"/>
</dbReference>